<dbReference type="GO" id="GO:0005576">
    <property type="term" value="C:extracellular region"/>
    <property type="evidence" value="ECO:0007669"/>
    <property type="project" value="UniProtKB-SubCell"/>
</dbReference>
<protein>
    <recommendedName>
        <fullName evidence="7">Saposin A-type domain-containing protein</fullName>
    </recommendedName>
</protein>
<proteinExistence type="predicted"/>
<dbReference type="OrthoDB" id="6754465at2759"/>
<comment type="caution">
    <text evidence="8">The sequence shown here is derived from an EMBL/GenBank/DDBJ whole genome shotgun (WGS) entry which is preliminary data.</text>
</comment>
<dbReference type="EMBL" id="VTPC01091255">
    <property type="protein sequence ID" value="KAF2878925.1"/>
    <property type="molecule type" value="Genomic_DNA"/>
</dbReference>
<evidence type="ECO:0000256" key="6">
    <source>
        <dbReference type="SAM" id="SignalP"/>
    </source>
</evidence>
<dbReference type="InterPro" id="IPR003119">
    <property type="entry name" value="SAP_A"/>
</dbReference>
<keyword evidence="2" id="KW-0964">Secreted</keyword>
<feature type="domain" description="Saposin A-type" evidence="7">
    <location>
        <begin position="406"/>
        <end position="446"/>
    </location>
</feature>
<keyword evidence="5" id="KW-0325">Glycoprotein</keyword>
<accession>A0A8K0FVQ0</accession>
<feature type="domain" description="Saposin A-type" evidence="7">
    <location>
        <begin position="260"/>
        <end position="302"/>
    </location>
</feature>
<keyword evidence="9" id="KW-1185">Reference proteome</keyword>
<feature type="domain" description="Saposin A-type" evidence="7">
    <location>
        <begin position="215"/>
        <end position="255"/>
    </location>
</feature>
<evidence type="ECO:0000256" key="2">
    <source>
        <dbReference type="ARBA" id="ARBA00022525"/>
    </source>
</evidence>
<evidence type="ECO:0000256" key="5">
    <source>
        <dbReference type="ARBA" id="ARBA00023180"/>
    </source>
</evidence>
<dbReference type="AlphaFoldDB" id="A0A8K0FVQ0"/>
<gene>
    <name evidence="8" type="ORF">ILUMI_27249</name>
</gene>
<feature type="chain" id="PRO_5035459549" description="Saposin A-type domain-containing protein" evidence="6">
    <location>
        <begin position="19"/>
        <end position="466"/>
    </location>
</feature>
<evidence type="ECO:0000313" key="9">
    <source>
        <dbReference type="Proteomes" id="UP000801492"/>
    </source>
</evidence>
<dbReference type="Pfam" id="PF02199">
    <property type="entry name" value="SapA"/>
    <property type="match status" value="8"/>
</dbReference>
<organism evidence="8 9">
    <name type="scientific">Ignelater luminosus</name>
    <name type="common">Cucubano</name>
    <name type="synonym">Pyrophorus luminosus</name>
    <dbReference type="NCBI Taxonomy" id="2038154"/>
    <lineage>
        <taxon>Eukaryota</taxon>
        <taxon>Metazoa</taxon>
        <taxon>Ecdysozoa</taxon>
        <taxon>Arthropoda</taxon>
        <taxon>Hexapoda</taxon>
        <taxon>Insecta</taxon>
        <taxon>Pterygota</taxon>
        <taxon>Neoptera</taxon>
        <taxon>Endopterygota</taxon>
        <taxon>Coleoptera</taxon>
        <taxon>Polyphaga</taxon>
        <taxon>Elateriformia</taxon>
        <taxon>Elateroidea</taxon>
        <taxon>Elateridae</taxon>
        <taxon>Agrypninae</taxon>
        <taxon>Pyrophorini</taxon>
        <taxon>Ignelater</taxon>
    </lineage>
</organism>
<dbReference type="Proteomes" id="UP000801492">
    <property type="component" value="Unassembled WGS sequence"/>
</dbReference>
<keyword evidence="4" id="KW-1015">Disulfide bond</keyword>
<comment type="subcellular location">
    <subcellularLocation>
        <location evidence="1">Secreted</location>
    </subcellularLocation>
</comment>
<feature type="domain" description="Saposin A-type" evidence="7">
    <location>
        <begin position="63"/>
        <end position="103"/>
    </location>
</feature>
<sequence>MVVLLVFVHLLLLDGLPAQEDLSTEQILDTTLETDISELITEPSSTKTTVISTTVFTTTVSVPPPGHNPCSWGPSYWCYNKTTEVQCNKTEYCQKVGKDPCTWGPQYWCTNKSTIEECKTEEYCRAHPEDHCKDGPHYWCLTFWSAVQCGFYPLYYCITHAWISSTEQGLGANLDPIVGGNNCTWGPEFWCEDLANAQLCKAVDYCNQHGWKNQPLSGEDKCTWGPAFWCTDVRHAFRCGGFDAFKTCYEGKGFQIHIKDNTGLDRCTWGPAFWCKSGMNGISCGKNAVKYCKEHNWLDEPEDTYNHAHLGSVSDRRVSEDNCTWGPAFWCENVRNSLLCGFATFEYCFFHGGIHSHNKSVAPGSNECKDLAHWVICKEDPYLAVQCGSEVVKFCLDHIWPDDSNTTPGSDACTRGPSYWCKSFYNAVKCNAEKYCGSNVRPPQSKSVLLSNRLSEYIRAAPEILK</sequence>
<evidence type="ECO:0000259" key="7">
    <source>
        <dbReference type="PROSITE" id="PS51110"/>
    </source>
</evidence>
<evidence type="ECO:0000256" key="1">
    <source>
        <dbReference type="ARBA" id="ARBA00004613"/>
    </source>
</evidence>
<dbReference type="SMART" id="SM00162">
    <property type="entry name" value="SAPA"/>
    <property type="match status" value="8"/>
</dbReference>
<keyword evidence="3 6" id="KW-0732">Signal</keyword>
<reference evidence="8" key="1">
    <citation type="submission" date="2019-08" db="EMBL/GenBank/DDBJ databases">
        <title>The genome of the North American firefly Photinus pyralis.</title>
        <authorList>
            <consortium name="Photinus pyralis genome working group"/>
            <person name="Fallon T.R."/>
            <person name="Sander Lower S.E."/>
            <person name="Weng J.-K."/>
        </authorList>
    </citation>
    <scope>NUCLEOTIDE SEQUENCE</scope>
    <source>
        <strain evidence="8">TRF0915ILg1</strain>
        <tissue evidence="8">Whole body</tissue>
    </source>
</reference>
<evidence type="ECO:0000256" key="3">
    <source>
        <dbReference type="ARBA" id="ARBA00022729"/>
    </source>
</evidence>
<feature type="signal peptide" evidence="6">
    <location>
        <begin position="1"/>
        <end position="18"/>
    </location>
</feature>
<feature type="domain" description="Saposin A-type" evidence="7">
    <location>
        <begin position="125"/>
        <end position="167"/>
    </location>
</feature>
<evidence type="ECO:0000313" key="8">
    <source>
        <dbReference type="EMBL" id="KAF2878925.1"/>
    </source>
</evidence>
<dbReference type="PROSITE" id="PS51110">
    <property type="entry name" value="SAP_A"/>
    <property type="match status" value="6"/>
</dbReference>
<feature type="domain" description="Saposin A-type" evidence="7">
    <location>
        <begin position="176"/>
        <end position="216"/>
    </location>
</feature>
<name>A0A8K0FVQ0_IGNLU</name>
<evidence type="ECO:0000256" key="4">
    <source>
        <dbReference type="ARBA" id="ARBA00023157"/>
    </source>
</evidence>